<reference evidence="2" key="1">
    <citation type="submission" date="2015-05" db="EMBL/GenBank/DDBJ databases">
        <authorList>
            <person name="Urmite Genomes"/>
        </authorList>
    </citation>
    <scope>NUCLEOTIDE SEQUENCE [LARGE SCALE GENOMIC DNA]</scope>
    <source>
        <strain evidence="2">LF1</strain>
    </source>
</reference>
<gene>
    <name evidence="1" type="primary">fliU</name>
    <name evidence="1" type="ORF">BN000_00818</name>
</gene>
<dbReference type="Proteomes" id="UP000199087">
    <property type="component" value="Unassembled WGS sequence"/>
</dbReference>
<dbReference type="OrthoDB" id="86584at2"/>
<keyword evidence="2" id="KW-1185">Reference proteome</keyword>
<accession>A0A0U1NS97</accession>
<name>A0A0U1NS97_9BACI</name>
<sequence>MSKQIQTINKRILLVPQYMRNFSCIGPDCEDSCCFGWRVTIDEATYKKYNRVHDAELSPLFSKKVNRVRSNSNPNNFAKIKMEQNGGCPFLSEEKLCNIQLKLGEGYLSHTCSTYPRTLNLVSGILERSCTMSCPEAARLALLNPNGMEFDEVEEIVHNDSIISNKINTKNKSNTEKIEKYFWELRIFTIQVLQNRSYALWERLILLGMFYKKIEECIQNNQVENIPQQITLYTEVIKQGSLREGLVNIPTQYNIQMKLTKELTDERFRQGINNQRFMDCFNEMIQGIQYVPDGKIEDVMEHYTASCNDYYQPFINEHEYIIENYLVNYVFKNLFPFSGYQSVFDDYVMLVVHYAMIKLHLIGMAGFHKGLNKDLVILLIQSFSKTIEHNSMFLRGIFNLLKDNGFTTMAYMSILIKN</sequence>
<keyword evidence="1" id="KW-0969">Cilium</keyword>
<proteinExistence type="predicted"/>
<dbReference type="AlphaFoldDB" id="A0A0U1NS97"/>
<keyword evidence="1" id="KW-0282">Flagellum</keyword>
<protein>
    <submittedName>
        <fullName evidence="1">Flagellar biosynthetic protein FliU</fullName>
    </submittedName>
</protein>
<dbReference type="STRING" id="1499688.BN000_00818"/>
<evidence type="ECO:0000313" key="1">
    <source>
        <dbReference type="EMBL" id="CRK80927.1"/>
    </source>
</evidence>
<dbReference type="NCBIfam" id="NF038110">
    <property type="entry name" value="Lys_methyl_FliB"/>
    <property type="match status" value="1"/>
</dbReference>
<dbReference type="RefSeq" id="WP_090631183.1">
    <property type="nucleotide sequence ID" value="NZ_CVRB01000001.1"/>
</dbReference>
<dbReference type="EMBL" id="CVRB01000001">
    <property type="protein sequence ID" value="CRK80927.1"/>
    <property type="molecule type" value="Genomic_DNA"/>
</dbReference>
<keyword evidence="1" id="KW-0966">Cell projection</keyword>
<evidence type="ECO:0000313" key="2">
    <source>
        <dbReference type="Proteomes" id="UP000199087"/>
    </source>
</evidence>
<organism evidence="1 2">
    <name type="scientific">Neobacillus massiliamazoniensis</name>
    <dbReference type="NCBI Taxonomy" id="1499688"/>
    <lineage>
        <taxon>Bacteria</taxon>
        <taxon>Bacillati</taxon>
        <taxon>Bacillota</taxon>
        <taxon>Bacilli</taxon>
        <taxon>Bacillales</taxon>
        <taxon>Bacillaceae</taxon>
        <taxon>Neobacillus</taxon>
    </lineage>
</organism>